<organism evidence="2 3">
    <name type="scientific">Paractinoplanes hotanensis</name>
    <dbReference type="NCBI Taxonomy" id="2906497"/>
    <lineage>
        <taxon>Bacteria</taxon>
        <taxon>Bacillati</taxon>
        <taxon>Actinomycetota</taxon>
        <taxon>Actinomycetes</taxon>
        <taxon>Micromonosporales</taxon>
        <taxon>Micromonosporaceae</taxon>
        <taxon>Paractinoplanes</taxon>
    </lineage>
</organism>
<feature type="region of interest" description="Disordered" evidence="1">
    <location>
        <begin position="76"/>
        <end position="114"/>
    </location>
</feature>
<feature type="region of interest" description="Disordered" evidence="1">
    <location>
        <begin position="1"/>
        <end position="35"/>
    </location>
</feature>
<name>A0ABT0XXG9_9ACTN</name>
<feature type="compositionally biased region" description="Gly residues" evidence="1">
    <location>
        <begin position="77"/>
        <end position="86"/>
    </location>
</feature>
<dbReference type="Proteomes" id="UP001523216">
    <property type="component" value="Unassembled WGS sequence"/>
</dbReference>
<evidence type="ECO:0000256" key="1">
    <source>
        <dbReference type="SAM" id="MobiDB-lite"/>
    </source>
</evidence>
<feature type="compositionally biased region" description="Basic and acidic residues" evidence="1">
    <location>
        <begin position="102"/>
        <end position="114"/>
    </location>
</feature>
<protein>
    <submittedName>
        <fullName evidence="2">Uncharacterized protein</fullName>
    </submittedName>
</protein>
<gene>
    <name evidence="2" type="ORF">LXN57_12165</name>
</gene>
<dbReference type="EMBL" id="JAMQOL010000015">
    <property type="protein sequence ID" value="MCM4078320.1"/>
    <property type="molecule type" value="Genomic_DNA"/>
</dbReference>
<sequence>MAESSQPAGELFGRGVRAQPCERTTGRGLAGRLPDGVAEPTAAQELGVLLLVFSARPDAFYLADQKRVERLRVVRRGQGGAGGGGANLEEGAEGLGGGDGEPAARSDERQSADA</sequence>
<keyword evidence="3" id="KW-1185">Reference proteome</keyword>
<accession>A0ABT0XXG9</accession>
<reference evidence="2 3" key="1">
    <citation type="submission" date="2022-06" db="EMBL/GenBank/DDBJ databases">
        <title>Actinoplanes abujensis sp. nov., isolated from Nigerian arid soil.</title>
        <authorList>
            <person name="Ding P."/>
        </authorList>
    </citation>
    <scope>NUCLEOTIDE SEQUENCE [LARGE SCALE GENOMIC DNA]</scope>
    <source>
        <strain evidence="3">TRM88002</strain>
    </source>
</reference>
<evidence type="ECO:0000313" key="3">
    <source>
        <dbReference type="Proteomes" id="UP001523216"/>
    </source>
</evidence>
<proteinExistence type="predicted"/>
<evidence type="ECO:0000313" key="2">
    <source>
        <dbReference type="EMBL" id="MCM4078320.1"/>
    </source>
</evidence>
<dbReference type="RefSeq" id="WP_251798160.1">
    <property type="nucleotide sequence ID" value="NZ_JAMQOL010000015.1"/>
</dbReference>
<comment type="caution">
    <text evidence="2">The sequence shown here is derived from an EMBL/GenBank/DDBJ whole genome shotgun (WGS) entry which is preliminary data.</text>
</comment>